<dbReference type="SUPFAM" id="SSF51445">
    <property type="entry name" value="(Trans)glycosidases"/>
    <property type="match status" value="1"/>
</dbReference>
<evidence type="ECO:0000313" key="11">
    <source>
        <dbReference type="EMBL" id="TQJ10379.1"/>
    </source>
</evidence>
<gene>
    <name evidence="11" type="ORF">FB458_3499</name>
</gene>
<dbReference type="RefSeq" id="WP_141849608.1">
    <property type="nucleotide sequence ID" value="NZ_BAAAPR010000015.1"/>
</dbReference>
<feature type="signal peptide" evidence="8">
    <location>
        <begin position="1"/>
        <end position="29"/>
    </location>
</feature>
<dbReference type="PANTHER" id="PTHR22600">
    <property type="entry name" value="BETA-HEXOSAMINIDASE"/>
    <property type="match status" value="1"/>
</dbReference>
<dbReference type="Pfam" id="PF00728">
    <property type="entry name" value="Glyco_hydro_20"/>
    <property type="match status" value="1"/>
</dbReference>
<evidence type="ECO:0000256" key="8">
    <source>
        <dbReference type="SAM" id="SignalP"/>
    </source>
</evidence>
<keyword evidence="12" id="KW-1185">Reference proteome</keyword>
<reference evidence="11 12" key="1">
    <citation type="submission" date="2019-06" db="EMBL/GenBank/DDBJ databases">
        <title>Sequencing the genomes of 1000 actinobacteria strains.</title>
        <authorList>
            <person name="Klenk H.-P."/>
        </authorList>
    </citation>
    <scope>NUCLEOTIDE SEQUENCE [LARGE SCALE GENOMIC DNA]</scope>
    <source>
        <strain evidence="11 12">DSM 18607</strain>
    </source>
</reference>
<keyword evidence="5" id="KW-0326">Glycosidase</keyword>
<organism evidence="11 12">
    <name type="scientific">Lapillicoccus jejuensis</name>
    <dbReference type="NCBI Taxonomy" id="402171"/>
    <lineage>
        <taxon>Bacteria</taxon>
        <taxon>Bacillati</taxon>
        <taxon>Actinomycetota</taxon>
        <taxon>Actinomycetes</taxon>
        <taxon>Micrococcales</taxon>
        <taxon>Intrasporangiaceae</taxon>
        <taxon>Lapillicoccus</taxon>
    </lineage>
</organism>
<feature type="domain" description="Glycoside hydrolase family 20 catalytic" evidence="9">
    <location>
        <begin position="188"/>
        <end position="506"/>
    </location>
</feature>
<dbReference type="Pfam" id="PF02838">
    <property type="entry name" value="Glyco_hydro_20b"/>
    <property type="match status" value="1"/>
</dbReference>
<protein>
    <recommendedName>
        <fullName evidence="3">beta-N-acetylhexosaminidase</fullName>
        <ecNumber evidence="3">3.2.1.52</ecNumber>
    </recommendedName>
</protein>
<evidence type="ECO:0000313" key="12">
    <source>
        <dbReference type="Proteomes" id="UP000317893"/>
    </source>
</evidence>
<dbReference type="InterPro" id="IPR017853">
    <property type="entry name" value="GH"/>
</dbReference>
<dbReference type="EMBL" id="VFMN01000001">
    <property type="protein sequence ID" value="TQJ10379.1"/>
    <property type="molecule type" value="Genomic_DNA"/>
</dbReference>
<evidence type="ECO:0000256" key="3">
    <source>
        <dbReference type="ARBA" id="ARBA00012663"/>
    </source>
</evidence>
<evidence type="ECO:0000259" key="10">
    <source>
        <dbReference type="Pfam" id="PF02838"/>
    </source>
</evidence>
<feature type="region of interest" description="Disordered" evidence="7">
    <location>
        <begin position="31"/>
        <end position="52"/>
    </location>
</feature>
<dbReference type="GO" id="GO:0030203">
    <property type="term" value="P:glycosaminoglycan metabolic process"/>
    <property type="evidence" value="ECO:0007669"/>
    <property type="project" value="TreeGrafter"/>
</dbReference>
<dbReference type="PRINTS" id="PR00738">
    <property type="entry name" value="GLHYDRLASE20"/>
</dbReference>
<dbReference type="InterPro" id="IPR015883">
    <property type="entry name" value="Glyco_hydro_20_cat"/>
</dbReference>
<evidence type="ECO:0000256" key="7">
    <source>
        <dbReference type="SAM" id="MobiDB-lite"/>
    </source>
</evidence>
<evidence type="ECO:0000256" key="6">
    <source>
        <dbReference type="PIRSR" id="PIRSR625705-1"/>
    </source>
</evidence>
<dbReference type="PANTHER" id="PTHR22600:SF57">
    <property type="entry name" value="BETA-N-ACETYLHEXOSAMINIDASE"/>
    <property type="match status" value="1"/>
</dbReference>
<comment type="caution">
    <text evidence="11">The sequence shown here is derived from an EMBL/GenBank/DDBJ whole genome shotgun (WGS) entry which is preliminary data.</text>
</comment>
<dbReference type="InterPro" id="IPR029018">
    <property type="entry name" value="Hex-like_dom2"/>
</dbReference>
<dbReference type="GO" id="GO:0016020">
    <property type="term" value="C:membrane"/>
    <property type="evidence" value="ECO:0007669"/>
    <property type="project" value="TreeGrafter"/>
</dbReference>
<comment type="similarity">
    <text evidence="2">Belongs to the glycosyl hydrolase 20 family.</text>
</comment>
<dbReference type="GO" id="GO:0004563">
    <property type="term" value="F:beta-N-acetylhexosaminidase activity"/>
    <property type="evidence" value="ECO:0007669"/>
    <property type="project" value="UniProtKB-EC"/>
</dbReference>
<feature type="active site" description="Proton donor" evidence="6">
    <location>
        <position position="351"/>
    </location>
</feature>
<keyword evidence="4" id="KW-0378">Hydrolase</keyword>
<evidence type="ECO:0000256" key="4">
    <source>
        <dbReference type="ARBA" id="ARBA00022801"/>
    </source>
</evidence>
<dbReference type="SUPFAM" id="SSF55545">
    <property type="entry name" value="beta-N-acetylhexosaminidase-like domain"/>
    <property type="match status" value="1"/>
</dbReference>
<dbReference type="EC" id="3.2.1.52" evidence="3"/>
<dbReference type="Gene3D" id="3.30.379.10">
    <property type="entry name" value="Chitobiase/beta-hexosaminidase domain 2-like"/>
    <property type="match status" value="1"/>
</dbReference>
<evidence type="ECO:0000256" key="5">
    <source>
        <dbReference type="ARBA" id="ARBA00023295"/>
    </source>
</evidence>
<dbReference type="GO" id="GO:0005975">
    <property type="term" value="P:carbohydrate metabolic process"/>
    <property type="evidence" value="ECO:0007669"/>
    <property type="project" value="InterPro"/>
</dbReference>
<sequence length="546" mass="57743">MRTRLTALVASTAVAGGLLLGTAGPPALASTVAGPSSTSATAQPSPAQRVLPTPTSLVTRTGTLTFSRASVIDVGAHARPDTLQVAQDLAAFLRTPTGYPWRVVRGGSTGDAGRVVLAVGGPSGLGTEGYRLDVDGTSARLTAPTADGLFHGVQTLRQLMPPSVEAATVQAGATWSVPQVLVTDTPRYPLRGAMLDVARHFMTVGEVERYLDAMVPLKLNTFVLHLADDQGWRLAIRSWPRLATYGGAIETGGTPGGYYTQAQFRQLVAYAAARHITLVPQIDLPGHTNAALASYAQLNCDGVAPPRYTGTDVGFSSLCASKPVTYRFLDDVLSEISALTPGRYVSIGGDEAHSTTAADYTKMVDAAQRILHRNGKQMWGWHQTAAADPARGSVAAYWGTAGSDADIALAQEAAAKGERLVMAPADHAYLDMKYDASTPYGQDWAGLVSVTDSYTWDPATLVPGVPDSSIAGVLAPVWTETLPSIGPVEYMAFPRLAGIAQLGWSTQRSHDLEAYLVQLAAQAPRWEAAGVRFYRAPEVAWRRFGG</sequence>
<feature type="compositionally biased region" description="Low complexity" evidence="7">
    <location>
        <begin position="31"/>
        <end position="48"/>
    </location>
</feature>
<evidence type="ECO:0000256" key="2">
    <source>
        <dbReference type="ARBA" id="ARBA00006285"/>
    </source>
</evidence>
<dbReference type="OrthoDB" id="9763537at2"/>
<feature type="domain" description="Beta-hexosaminidase bacterial type N-terminal" evidence="10">
    <location>
        <begin position="48"/>
        <end position="184"/>
    </location>
</feature>
<feature type="chain" id="PRO_5021893849" description="beta-N-acetylhexosaminidase" evidence="8">
    <location>
        <begin position="30"/>
        <end position="546"/>
    </location>
</feature>
<dbReference type="InterPro" id="IPR006311">
    <property type="entry name" value="TAT_signal"/>
</dbReference>
<dbReference type="Gene3D" id="3.20.20.80">
    <property type="entry name" value="Glycosidases"/>
    <property type="match status" value="1"/>
</dbReference>
<dbReference type="InterPro" id="IPR015882">
    <property type="entry name" value="HEX_bac_N"/>
</dbReference>
<accession>A0A542E525</accession>
<keyword evidence="8" id="KW-0732">Signal</keyword>
<dbReference type="CDD" id="cd06568">
    <property type="entry name" value="GH20_SpHex_like"/>
    <property type="match status" value="1"/>
</dbReference>
<dbReference type="InterPro" id="IPR025705">
    <property type="entry name" value="Beta_hexosaminidase_sua/sub"/>
</dbReference>
<dbReference type="Proteomes" id="UP000317893">
    <property type="component" value="Unassembled WGS sequence"/>
</dbReference>
<dbReference type="PROSITE" id="PS51318">
    <property type="entry name" value="TAT"/>
    <property type="match status" value="1"/>
</dbReference>
<dbReference type="AlphaFoldDB" id="A0A542E525"/>
<proteinExistence type="inferred from homology"/>
<comment type="catalytic activity">
    <reaction evidence="1">
        <text>Hydrolysis of terminal non-reducing N-acetyl-D-hexosamine residues in N-acetyl-beta-D-hexosaminides.</text>
        <dbReference type="EC" id="3.2.1.52"/>
    </reaction>
</comment>
<evidence type="ECO:0000256" key="1">
    <source>
        <dbReference type="ARBA" id="ARBA00001231"/>
    </source>
</evidence>
<name>A0A542E525_9MICO</name>
<evidence type="ECO:0000259" key="9">
    <source>
        <dbReference type="Pfam" id="PF00728"/>
    </source>
</evidence>